<dbReference type="RefSeq" id="WP_135768445.1">
    <property type="nucleotide sequence ID" value="NZ_RQET01000008.1"/>
</dbReference>
<comment type="caution">
    <text evidence="2">The sequence shown here is derived from an EMBL/GenBank/DDBJ whole genome shotgun (WGS) entry which is preliminary data.</text>
</comment>
<accession>A0A4R9GE91</accession>
<organism evidence="2 3">
    <name type="scientific">Leptospira fletcheri</name>
    <dbReference type="NCBI Taxonomy" id="2484981"/>
    <lineage>
        <taxon>Bacteria</taxon>
        <taxon>Pseudomonadati</taxon>
        <taxon>Spirochaetota</taxon>
        <taxon>Spirochaetia</taxon>
        <taxon>Leptospirales</taxon>
        <taxon>Leptospiraceae</taxon>
        <taxon>Leptospira</taxon>
    </lineage>
</organism>
<evidence type="ECO:0000313" key="2">
    <source>
        <dbReference type="EMBL" id="TGK10083.1"/>
    </source>
</evidence>
<dbReference type="EMBL" id="RQET01000008">
    <property type="protein sequence ID" value="TGK10083.1"/>
    <property type="molecule type" value="Genomic_DNA"/>
</dbReference>
<feature type="domain" description="Methyltransferase" evidence="1">
    <location>
        <begin position="37"/>
        <end position="131"/>
    </location>
</feature>
<protein>
    <submittedName>
        <fullName evidence="2">Class I SAM-dependent methyltransferase</fullName>
    </submittedName>
</protein>
<dbReference type="InterPro" id="IPR041698">
    <property type="entry name" value="Methyltransf_25"/>
</dbReference>
<dbReference type="InterPro" id="IPR029063">
    <property type="entry name" value="SAM-dependent_MTases_sf"/>
</dbReference>
<dbReference type="Proteomes" id="UP000298458">
    <property type="component" value="Unassembled WGS sequence"/>
</dbReference>
<keyword evidence="3" id="KW-1185">Reference proteome</keyword>
<name>A0A4R9GE91_9LEPT</name>
<dbReference type="SUPFAM" id="SSF53335">
    <property type="entry name" value="S-adenosyl-L-methionine-dependent methyltransferases"/>
    <property type="match status" value="1"/>
</dbReference>
<dbReference type="OrthoDB" id="9784101at2"/>
<dbReference type="CDD" id="cd02440">
    <property type="entry name" value="AdoMet_MTases"/>
    <property type="match status" value="1"/>
</dbReference>
<dbReference type="Pfam" id="PF13649">
    <property type="entry name" value="Methyltransf_25"/>
    <property type="match status" value="1"/>
</dbReference>
<keyword evidence="2" id="KW-0808">Transferase</keyword>
<keyword evidence="2" id="KW-0489">Methyltransferase</keyword>
<dbReference type="GO" id="GO:0008168">
    <property type="term" value="F:methyltransferase activity"/>
    <property type="evidence" value="ECO:0007669"/>
    <property type="project" value="UniProtKB-KW"/>
</dbReference>
<proteinExistence type="predicted"/>
<evidence type="ECO:0000259" key="1">
    <source>
        <dbReference type="Pfam" id="PF13649"/>
    </source>
</evidence>
<evidence type="ECO:0000313" key="3">
    <source>
        <dbReference type="Proteomes" id="UP000298458"/>
    </source>
</evidence>
<sequence length="192" mass="21551">MKVRDSGMPEYSYWESLFDVELVLDRMEIGSDIGTFVEFGSGYGTFTIPVAKRISGKIIAFDIEPEMISMAGSRVLQAGLTNVEIIRRDLISEGTGLVDLSVDYTALFNILHHESPEEILAETFRILKPGGKAGIIHWNFDPKTPRGPSLDMRPKPDQIKLWAEESGFEILEPTVRSLPPWHYGILARKRSA</sequence>
<dbReference type="Gene3D" id="3.40.50.150">
    <property type="entry name" value="Vaccinia Virus protein VP39"/>
    <property type="match status" value="1"/>
</dbReference>
<reference evidence="2" key="1">
    <citation type="journal article" date="2019" name="PLoS Negl. Trop. Dis.">
        <title>Revisiting the worldwide diversity of Leptospira species in the environment.</title>
        <authorList>
            <person name="Vincent A.T."/>
            <person name="Schiettekatte O."/>
            <person name="Bourhy P."/>
            <person name="Veyrier F.J."/>
            <person name="Picardeau M."/>
        </authorList>
    </citation>
    <scope>NUCLEOTIDE SEQUENCE [LARGE SCALE GENOMIC DNA]</scope>
    <source>
        <strain evidence="2">SSW15</strain>
    </source>
</reference>
<dbReference type="AlphaFoldDB" id="A0A4R9GE91"/>
<gene>
    <name evidence="2" type="ORF">EHO60_12100</name>
</gene>
<dbReference type="GO" id="GO:0032259">
    <property type="term" value="P:methylation"/>
    <property type="evidence" value="ECO:0007669"/>
    <property type="project" value="UniProtKB-KW"/>
</dbReference>